<dbReference type="GO" id="GO:0006354">
    <property type="term" value="P:DNA-templated transcription elongation"/>
    <property type="evidence" value="ECO:0007669"/>
    <property type="project" value="InterPro"/>
</dbReference>
<proteinExistence type="inferred from homology"/>
<dbReference type="PANTHER" id="PTHR30265">
    <property type="entry name" value="RHO-INTERACTING TRANSCRIPTION TERMINATION FACTOR NUSG"/>
    <property type="match status" value="1"/>
</dbReference>
<gene>
    <name evidence="9" type="ORF">HNR50_002434</name>
</gene>
<keyword evidence="4" id="KW-0805">Transcription regulation</keyword>
<dbReference type="Gene3D" id="2.30.30.30">
    <property type="match status" value="1"/>
</dbReference>
<dbReference type="GO" id="GO:0003723">
    <property type="term" value="F:RNA binding"/>
    <property type="evidence" value="ECO:0007669"/>
    <property type="project" value="InterPro"/>
</dbReference>
<evidence type="ECO:0000259" key="7">
    <source>
        <dbReference type="SMART" id="SM00738"/>
    </source>
</evidence>
<keyword evidence="2" id="KW-0889">Transcription antitermination</keyword>
<evidence type="ECO:0000256" key="6">
    <source>
        <dbReference type="ARBA" id="ARBA00023274"/>
    </source>
</evidence>
<sequence length="169" mass="19365">MHYFALHIKTGSEEKIRKAIEEELGDDLKVFCPMRELMIRKKGKTTRQLKPMFGGYIFVESEEISAASLTKLKKIPDFFQVLPSNKDIKPVRQEDMEFLRSLFTGNQIAALSKAKFDENDLIQIISGPLKGKEGMIVKVDRRKGRAKIVINAFDREHFVDLGFEVMGEV</sequence>
<dbReference type="EMBL" id="JACHGJ010000004">
    <property type="protein sequence ID" value="MBB6480761.1"/>
    <property type="molecule type" value="Genomic_DNA"/>
</dbReference>
<protein>
    <submittedName>
        <fullName evidence="9">Transcriptional antiterminator NusG</fullName>
    </submittedName>
</protein>
<feature type="domain" description="KOW" evidence="8">
    <location>
        <begin position="115"/>
        <end position="142"/>
    </location>
</feature>
<keyword evidence="5" id="KW-0804">Transcription</keyword>
<dbReference type="CDD" id="cd06089">
    <property type="entry name" value="KOW_RPL26"/>
    <property type="match status" value="1"/>
</dbReference>
<dbReference type="InterPro" id="IPR047663">
    <property type="entry name" value="Transcription_antiterm_LoaP"/>
</dbReference>
<dbReference type="SMART" id="SM00738">
    <property type="entry name" value="NGN"/>
    <property type="match status" value="1"/>
</dbReference>
<evidence type="ECO:0000259" key="8">
    <source>
        <dbReference type="SMART" id="SM00739"/>
    </source>
</evidence>
<feature type="domain" description="NusG-like N-terminal" evidence="7">
    <location>
        <begin position="1"/>
        <end position="102"/>
    </location>
</feature>
<evidence type="ECO:0000256" key="5">
    <source>
        <dbReference type="ARBA" id="ARBA00023163"/>
    </source>
</evidence>
<dbReference type="Pfam" id="PF02357">
    <property type="entry name" value="NusG"/>
    <property type="match status" value="1"/>
</dbReference>
<keyword evidence="10" id="KW-1185">Reference proteome</keyword>
<dbReference type="RefSeq" id="WP_184747022.1">
    <property type="nucleotide sequence ID" value="NZ_JACHGJ010000004.1"/>
</dbReference>
<dbReference type="InterPro" id="IPR006645">
    <property type="entry name" value="NGN-like_dom"/>
</dbReference>
<dbReference type="PROSITE" id="PS01108">
    <property type="entry name" value="RIBOSOMAL_L24"/>
    <property type="match status" value="1"/>
</dbReference>
<dbReference type="GO" id="GO:0031564">
    <property type="term" value="P:transcription antitermination"/>
    <property type="evidence" value="ECO:0007669"/>
    <property type="project" value="UniProtKB-KW"/>
</dbReference>
<dbReference type="InterPro" id="IPR005824">
    <property type="entry name" value="KOW"/>
</dbReference>
<dbReference type="InterPro" id="IPR005825">
    <property type="entry name" value="Ribosomal_uL24_CS"/>
</dbReference>
<accession>A0A841RBM5</accession>
<dbReference type="Pfam" id="PF00467">
    <property type="entry name" value="KOW"/>
    <property type="match status" value="1"/>
</dbReference>
<dbReference type="PANTHER" id="PTHR30265:SF4">
    <property type="entry name" value="KOW MOTIF FAMILY PROTEIN, EXPRESSED"/>
    <property type="match status" value="1"/>
</dbReference>
<evidence type="ECO:0000256" key="1">
    <source>
        <dbReference type="ARBA" id="ARBA00010618"/>
    </source>
</evidence>
<dbReference type="CDD" id="cd08000">
    <property type="entry name" value="NGN"/>
    <property type="match status" value="1"/>
</dbReference>
<comment type="caution">
    <text evidence="9">The sequence shown here is derived from an EMBL/GenBank/DDBJ whole genome shotgun (WGS) entry which is preliminary data.</text>
</comment>
<dbReference type="InterPro" id="IPR041988">
    <property type="entry name" value="Ribosomal_uL24_KOW"/>
</dbReference>
<dbReference type="SUPFAM" id="SSF50104">
    <property type="entry name" value="Translation proteins SH3-like domain"/>
    <property type="match status" value="1"/>
</dbReference>
<dbReference type="GO" id="GO:0003735">
    <property type="term" value="F:structural constituent of ribosome"/>
    <property type="evidence" value="ECO:0007669"/>
    <property type="project" value="InterPro"/>
</dbReference>
<evidence type="ECO:0000256" key="4">
    <source>
        <dbReference type="ARBA" id="ARBA00023015"/>
    </source>
</evidence>
<evidence type="ECO:0000313" key="10">
    <source>
        <dbReference type="Proteomes" id="UP000587760"/>
    </source>
</evidence>
<evidence type="ECO:0000256" key="3">
    <source>
        <dbReference type="ARBA" id="ARBA00022980"/>
    </source>
</evidence>
<reference evidence="9 10" key="1">
    <citation type="submission" date="2020-08" db="EMBL/GenBank/DDBJ databases">
        <title>Genomic Encyclopedia of Type Strains, Phase IV (KMG-IV): sequencing the most valuable type-strain genomes for metagenomic binning, comparative biology and taxonomic classification.</title>
        <authorList>
            <person name="Goeker M."/>
        </authorList>
    </citation>
    <scope>NUCLEOTIDE SEQUENCE [LARGE SCALE GENOMIC DNA]</scope>
    <source>
        <strain evidence="9 10">DSM 2461</strain>
    </source>
</reference>
<dbReference type="GO" id="GO:1990904">
    <property type="term" value="C:ribonucleoprotein complex"/>
    <property type="evidence" value="ECO:0007669"/>
    <property type="project" value="UniProtKB-KW"/>
</dbReference>
<evidence type="ECO:0000256" key="2">
    <source>
        <dbReference type="ARBA" id="ARBA00022814"/>
    </source>
</evidence>
<keyword evidence="6" id="KW-0687">Ribonucleoprotein</keyword>
<dbReference type="GO" id="GO:0006412">
    <property type="term" value="P:translation"/>
    <property type="evidence" value="ECO:0007669"/>
    <property type="project" value="InterPro"/>
</dbReference>
<dbReference type="SMART" id="SM00739">
    <property type="entry name" value="KOW"/>
    <property type="match status" value="1"/>
</dbReference>
<name>A0A841RBM5_9SPIO</name>
<dbReference type="Gene3D" id="3.30.70.940">
    <property type="entry name" value="NusG, N-terminal domain"/>
    <property type="match status" value="1"/>
</dbReference>
<dbReference type="AlphaFoldDB" id="A0A841RBM5"/>
<dbReference type="NCBIfam" id="NF033641">
    <property type="entry name" value="antiterm_LoaP"/>
    <property type="match status" value="1"/>
</dbReference>
<organism evidence="9 10">
    <name type="scientific">Spirochaeta isovalerica</name>
    <dbReference type="NCBI Taxonomy" id="150"/>
    <lineage>
        <taxon>Bacteria</taxon>
        <taxon>Pseudomonadati</taxon>
        <taxon>Spirochaetota</taxon>
        <taxon>Spirochaetia</taxon>
        <taxon>Spirochaetales</taxon>
        <taxon>Spirochaetaceae</taxon>
        <taxon>Spirochaeta</taxon>
    </lineage>
</organism>
<dbReference type="InterPro" id="IPR036735">
    <property type="entry name" value="NGN_dom_sf"/>
</dbReference>
<keyword evidence="3" id="KW-0689">Ribosomal protein</keyword>
<dbReference type="Proteomes" id="UP000587760">
    <property type="component" value="Unassembled WGS sequence"/>
</dbReference>
<dbReference type="InterPro" id="IPR014722">
    <property type="entry name" value="Rib_uL2_dom2"/>
</dbReference>
<dbReference type="InterPro" id="IPR043425">
    <property type="entry name" value="NusG-like"/>
</dbReference>
<dbReference type="InterPro" id="IPR008991">
    <property type="entry name" value="Translation_prot_SH3-like_sf"/>
</dbReference>
<dbReference type="SUPFAM" id="SSF82679">
    <property type="entry name" value="N-utilization substance G protein NusG, N-terminal domain"/>
    <property type="match status" value="1"/>
</dbReference>
<comment type="similarity">
    <text evidence="1">Belongs to the universal ribosomal protein uL24 family.</text>
</comment>
<evidence type="ECO:0000313" key="9">
    <source>
        <dbReference type="EMBL" id="MBB6480761.1"/>
    </source>
</evidence>
<dbReference type="GO" id="GO:0005840">
    <property type="term" value="C:ribosome"/>
    <property type="evidence" value="ECO:0007669"/>
    <property type="project" value="UniProtKB-KW"/>
</dbReference>